<feature type="transmembrane region" description="Helical" evidence="7">
    <location>
        <begin position="147"/>
        <end position="170"/>
    </location>
</feature>
<feature type="transmembrane region" description="Helical" evidence="7">
    <location>
        <begin position="5"/>
        <end position="25"/>
    </location>
</feature>
<dbReference type="RefSeq" id="WP_073613525.1">
    <property type="nucleotide sequence ID" value="NZ_FRFE01000009.1"/>
</dbReference>
<dbReference type="SUPFAM" id="SSF103481">
    <property type="entry name" value="Multidrug resistance efflux transporter EmrE"/>
    <property type="match status" value="2"/>
</dbReference>
<keyword evidence="3 7" id="KW-0812">Transmembrane</keyword>
<proteinExistence type="inferred from homology"/>
<name>A0A1M7Y6P9_9BACT</name>
<feature type="transmembrane region" description="Helical" evidence="7">
    <location>
        <begin position="31"/>
        <end position="51"/>
    </location>
</feature>
<evidence type="ECO:0000256" key="4">
    <source>
        <dbReference type="ARBA" id="ARBA00022989"/>
    </source>
</evidence>
<evidence type="ECO:0000256" key="5">
    <source>
        <dbReference type="ARBA" id="ARBA00023136"/>
    </source>
</evidence>
<dbReference type="AlphaFoldDB" id="A0A1M7Y6P9"/>
<keyword evidence="5 7" id="KW-0472">Membrane</keyword>
<evidence type="ECO:0000259" key="8">
    <source>
        <dbReference type="Pfam" id="PF00892"/>
    </source>
</evidence>
<feature type="transmembrane region" description="Helical" evidence="7">
    <location>
        <begin position="182"/>
        <end position="201"/>
    </location>
</feature>
<feature type="transmembrane region" description="Helical" evidence="7">
    <location>
        <begin position="244"/>
        <end position="262"/>
    </location>
</feature>
<comment type="subcellular location">
    <subcellularLocation>
        <location evidence="1">Membrane</location>
        <topology evidence="1">Multi-pass membrane protein</topology>
    </subcellularLocation>
</comment>
<feature type="transmembrane region" description="Helical" evidence="7">
    <location>
        <begin position="118"/>
        <end position="135"/>
    </location>
</feature>
<keyword evidence="10" id="KW-1185">Reference proteome</keyword>
<feature type="compositionally biased region" description="Acidic residues" evidence="6">
    <location>
        <begin position="295"/>
        <end position="307"/>
    </location>
</feature>
<feature type="domain" description="EamA" evidence="8">
    <location>
        <begin position="4"/>
        <end position="135"/>
    </location>
</feature>
<feature type="domain" description="EamA" evidence="8">
    <location>
        <begin position="150"/>
        <end position="286"/>
    </location>
</feature>
<dbReference type="PANTHER" id="PTHR32322">
    <property type="entry name" value="INNER MEMBRANE TRANSPORTER"/>
    <property type="match status" value="1"/>
</dbReference>
<feature type="transmembrane region" description="Helical" evidence="7">
    <location>
        <begin position="87"/>
        <end position="106"/>
    </location>
</feature>
<feature type="region of interest" description="Disordered" evidence="6">
    <location>
        <begin position="292"/>
        <end position="322"/>
    </location>
</feature>
<dbReference type="EMBL" id="FRFE01000009">
    <property type="protein sequence ID" value="SHO48274.1"/>
    <property type="molecule type" value="Genomic_DNA"/>
</dbReference>
<protein>
    <submittedName>
        <fullName evidence="9">Permease of the drug/metabolite transporter (DMT) superfamily</fullName>
    </submittedName>
</protein>
<dbReference type="OrthoDB" id="2352272at2"/>
<keyword evidence="4 7" id="KW-1133">Transmembrane helix</keyword>
<evidence type="ECO:0000256" key="6">
    <source>
        <dbReference type="SAM" id="MobiDB-lite"/>
    </source>
</evidence>
<comment type="similarity">
    <text evidence="2">Belongs to the EamA transporter family.</text>
</comment>
<feature type="transmembrane region" description="Helical" evidence="7">
    <location>
        <begin position="213"/>
        <end position="237"/>
    </location>
</feature>
<feature type="compositionally biased region" description="Polar residues" evidence="6">
    <location>
        <begin position="311"/>
        <end position="322"/>
    </location>
</feature>
<evidence type="ECO:0000313" key="10">
    <source>
        <dbReference type="Proteomes" id="UP000184603"/>
    </source>
</evidence>
<evidence type="ECO:0000313" key="9">
    <source>
        <dbReference type="EMBL" id="SHO48274.1"/>
    </source>
</evidence>
<evidence type="ECO:0000256" key="3">
    <source>
        <dbReference type="ARBA" id="ARBA00022692"/>
    </source>
</evidence>
<organism evidence="9 10">
    <name type="scientific">Desulfopila aestuarii DSM 18488</name>
    <dbReference type="NCBI Taxonomy" id="1121416"/>
    <lineage>
        <taxon>Bacteria</taxon>
        <taxon>Pseudomonadati</taxon>
        <taxon>Thermodesulfobacteriota</taxon>
        <taxon>Desulfobulbia</taxon>
        <taxon>Desulfobulbales</taxon>
        <taxon>Desulfocapsaceae</taxon>
        <taxon>Desulfopila</taxon>
    </lineage>
</organism>
<dbReference type="GO" id="GO:0016020">
    <property type="term" value="C:membrane"/>
    <property type="evidence" value="ECO:0007669"/>
    <property type="project" value="UniProtKB-SubCell"/>
</dbReference>
<sequence>MKNILFYSATILIWGSTWIGIKLQLGVVDPMISVGYRFTLAALILLLWCRLRRLPMRFTPAEHTFIALQGTFLFAINYLLFYLAELYVASGLAAVIFSLMLLMNMVNGAVFLRSPIDLRVVAGGSLGLIGIGLVFRPEITSFTLENHGLRGVLLCLAATFLASLGNIISARNQKRGLPIVQTNAYGMAYGAVLMLMLALFAGKSFQIDSSPSYLIALVYLAVFGSIIAFGCYLSLVGSIGADRAAYATLLFPLVALAISTVWENYHWSSSAICGVALILSGNLLMLQRKKRATPSEDENTSDAESEETIQRVVQTAASTRTR</sequence>
<evidence type="ECO:0000256" key="7">
    <source>
        <dbReference type="SAM" id="Phobius"/>
    </source>
</evidence>
<dbReference type="InterPro" id="IPR037185">
    <property type="entry name" value="EmrE-like"/>
</dbReference>
<evidence type="ECO:0000256" key="2">
    <source>
        <dbReference type="ARBA" id="ARBA00007362"/>
    </source>
</evidence>
<feature type="transmembrane region" description="Helical" evidence="7">
    <location>
        <begin position="268"/>
        <end position="286"/>
    </location>
</feature>
<accession>A0A1M7Y6P9</accession>
<dbReference type="STRING" id="1121416.SAMN02745220_02234"/>
<dbReference type="PANTHER" id="PTHR32322:SF2">
    <property type="entry name" value="EAMA DOMAIN-CONTAINING PROTEIN"/>
    <property type="match status" value="1"/>
</dbReference>
<dbReference type="InterPro" id="IPR000620">
    <property type="entry name" value="EamA_dom"/>
</dbReference>
<dbReference type="InterPro" id="IPR050638">
    <property type="entry name" value="AA-Vitamin_Transporters"/>
</dbReference>
<evidence type="ECO:0000256" key="1">
    <source>
        <dbReference type="ARBA" id="ARBA00004141"/>
    </source>
</evidence>
<reference evidence="9 10" key="1">
    <citation type="submission" date="2016-12" db="EMBL/GenBank/DDBJ databases">
        <authorList>
            <person name="Song W.-J."/>
            <person name="Kurnit D.M."/>
        </authorList>
    </citation>
    <scope>NUCLEOTIDE SEQUENCE [LARGE SCALE GENOMIC DNA]</scope>
    <source>
        <strain evidence="9 10">DSM 18488</strain>
    </source>
</reference>
<gene>
    <name evidence="9" type="ORF">SAMN02745220_02234</name>
</gene>
<dbReference type="Pfam" id="PF00892">
    <property type="entry name" value="EamA"/>
    <property type="match status" value="2"/>
</dbReference>
<feature type="transmembrane region" description="Helical" evidence="7">
    <location>
        <begin position="63"/>
        <end position="81"/>
    </location>
</feature>
<dbReference type="Proteomes" id="UP000184603">
    <property type="component" value="Unassembled WGS sequence"/>
</dbReference>